<evidence type="ECO:0000313" key="4">
    <source>
        <dbReference type="Proteomes" id="UP000000939"/>
    </source>
</evidence>
<dbReference type="Proteomes" id="UP000000939">
    <property type="component" value="Chromosome"/>
</dbReference>
<feature type="transmembrane region" description="Helical" evidence="1">
    <location>
        <begin position="446"/>
        <end position="463"/>
    </location>
</feature>
<dbReference type="InterPro" id="IPR051783">
    <property type="entry name" value="NAD(P)-dependent_oxidoreduct"/>
</dbReference>
<evidence type="ECO:0000259" key="2">
    <source>
        <dbReference type="Pfam" id="PF13460"/>
    </source>
</evidence>
<reference evidence="3 4" key="1">
    <citation type="journal article" date="2010" name="Stand. Genomic Sci.">
        <title>Complete genome sequence of Arcobacter nitrofigilis type strain (CI).</title>
        <authorList>
            <person name="Pati A."/>
            <person name="Gronow S."/>
            <person name="Lapidus A."/>
            <person name="Copeland A."/>
            <person name="Glavina Del Rio T."/>
            <person name="Nolan M."/>
            <person name="Lucas S."/>
            <person name="Tice H."/>
            <person name="Cheng J.F."/>
            <person name="Han C."/>
            <person name="Chertkov O."/>
            <person name="Bruce D."/>
            <person name="Tapia R."/>
            <person name="Goodwin L."/>
            <person name="Pitluck S."/>
            <person name="Liolios K."/>
            <person name="Ivanova N."/>
            <person name="Mavromatis K."/>
            <person name="Chen A."/>
            <person name="Palaniappan K."/>
            <person name="Land M."/>
            <person name="Hauser L."/>
            <person name="Chang Y.J."/>
            <person name="Jeffries C.D."/>
            <person name="Detter J.C."/>
            <person name="Rohde M."/>
            <person name="Goker M."/>
            <person name="Bristow J."/>
            <person name="Eisen J.A."/>
            <person name="Markowitz V."/>
            <person name="Hugenholtz P."/>
            <person name="Klenk H.P."/>
            <person name="Kyrpides N.C."/>
        </authorList>
    </citation>
    <scope>NUCLEOTIDE SEQUENCE [LARGE SCALE GENOMIC DNA]</scope>
    <source>
        <strain evidence="4">ATCC 33309 / DSM 7299 / CCUG 15893 / LMG 7604 / NCTC 12251 / CI</strain>
    </source>
</reference>
<dbReference type="InterPro" id="IPR021295">
    <property type="entry name" value="DUF2867"/>
</dbReference>
<name>D5V4K0_ARCNC</name>
<accession>D5V4K0</accession>
<dbReference type="PANTHER" id="PTHR48079">
    <property type="entry name" value="PROTEIN YEEZ"/>
    <property type="match status" value="1"/>
</dbReference>
<dbReference type="RefSeq" id="WP_013135050.1">
    <property type="nucleotide sequence ID" value="NC_014166.1"/>
</dbReference>
<dbReference type="Gene3D" id="3.40.50.720">
    <property type="entry name" value="NAD(P)-binding Rossmann-like Domain"/>
    <property type="match status" value="1"/>
</dbReference>
<dbReference type="OrthoDB" id="9774199at2"/>
<dbReference type="HOGENOM" id="CLU_007383_6_11_7"/>
<dbReference type="Pfam" id="PF13460">
    <property type="entry name" value="NAD_binding_10"/>
    <property type="match status" value="1"/>
</dbReference>
<dbReference type="GO" id="GO:0005737">
    <property type="term" value="C:cytoplasm"/>
    <property type="evidence" value="ECO:0007669"/>
    <property type="project" value="TreeGrafter"/>
</dbReference>
<dbReference type="KEGG" id="ant:Arnit_1247"/>
<sequence length="474" mass="54279">MKVLLTGSTGYIGRRLKQKLLQDENIILRLLVRNKKSITPNLKRSVEICEGNSFDVESLKKALEGVEIAFYLIHSLNRSDYKNLDKISAQNFLDAAIYCGVKRIIYLGGLGIKNKHTSQHLLSRIETGEILSSSDKIQTIWIRAGVIIGSGSASFEIIRNLTEKLPVMTTPKWVNTKTQPIAVFDVLTYLYSSIYIEKKENIIIDVGSEQLTYKEMMLQTATALGLKRYIIPLPFLSITLSSYWLNLFTPVSYGVAKALIEGLKSEATIQNDNAKIYFPNIKPTSYIDSVKKAVDEIRNNQVVSRWSDRFGSVWDKDYTEEIAHAIFVDRRVEDISNFSHEKVYKSFISIGGEFGWFDYDFLWKTRGVIDKMIGGVGLKRGRRDQLNLRIGDSLDFWKVIDVQENKRLLLLAQMKLPGNAWLEFKIDGDKLIQSAYFYPKGLLGRLYWYILVPVHYFVFTNMIKSIIKKSKTLT</sequence>
<evidence type="ECO:0000313" key="3">
    <source>
        <dbReference type="EMBL" id="ADG92905.1"/>
    </source>
</evidence>
<dbReference type="AlphaFoldDB" id="D5V4K0"/>
<dbReference type="STRING" id="572480.Arnit_1247"/>
<dbReference type="Pfam" id="PF11066">
    <property type="entry name" value="DUF2867"/>
    <property type="match status" value="1"/>
</dbReference>
<dbReference type="InterPro" id="IPR036291">
    <property type="entry name" value="NAD(P)-bd_dom_sf"/>
</dbReference>
<keyword evidence="1" id="KW-0812">Transmembrane</keyword>
<dbReference type="SUPFAM" id="SSF51735">
    <property type="entry name" value="NAD(P)-binding Rossmann-fold domains"/>
    <property type="match status" value="1"/>
</dbReference>
<dbReference type="PANTHER" id="PTHR48079:SF6">
    <property type="entry name" value="NAD(P)-BINDING DOMAIN-CONTAINING PROTEIN-RELATED"/>
    <property type="match status" value="1"/>
</dbReference>
<organism evidence="3 4">
    <name type="scientific">Arcobacter nitrofigilis (strain ATCC 33309 / DSM 7299 / CCUG 15893 / LMG 7604 / NCTC 12251 / CI)</name>
    <name type="common">Campylobacter nitrofigilis</name>
    <dbReference type="NCBI Taxonomy" id="572480"/>
    <lineage>
        <taxon>Bacteria</taxon>
        <taxon>Pseudomonadati</taxon>
        <taxon>Campylobacterota</taxon>
        <taxon>Epsilonproteobacteria</taxon>
        <taxon>Campylobacterales</taxon>
        <taxon>Arcobacteraceae</taxon>
        <taxon>Arcobacter</taxon>
    </lineage>
</organism>
<dbReference type="EMBL" id="CP001999">
    <property type="protein sequence ID" value="ADG92905.1"/>
    <property type="molecule type" value="Genomic_DNA"/>
</dbReference>
<proteinExistence type="predicted"/>
<keyword evidence="1" id="KW-0472">Membrane</keyword>
<evidence type="ECO:0000256" key="1">
    <source>
        <dbReference type="SAM" id="Phobius"/>
    </source>
</evidence>
<feature type="domain" description="NAD(P)-binding" evidence="2">
    <location>
        <begin position="7"/>
        <end position="119"/>
    </location>
</feature>
<protein>
    <submittedName>
        <fullName evidence="3">NAD-dependent epimerase/dehydratase</fullName>
    </submittedName>
</protein>
<keyword evidence="4" id="KW-1185">Reference proteome</keyword>
<dbReference type="GO" id="GO:0004029">
    <property type="term" value="F:aldehyde dehydrogenase (NAD+) activity"/>
    <property type="evidence" value="ECO:0007669"/>
    <property type="project" value="TreeGrafter"/>
</dbReference>
<dbReference type="eggNOG" id="COG0702">
    <property type="taxonomic scope" value="Bacteria"/>
</dbReference>
<keyword evidence="1" id="KW-1133">Transmembrane helix</keyword>
<gene>
    <name evidence="3" type="ordered locus">Arnit_1247</name>
</gene>
<dbReference type="InterPro" id="IPR016040">
    <property type="entry name" value="NAD(P)-bd_dom"/>
</dbReference>